<sequence length="239" mass="26990">MHSKILLLSNNIMAPDMEMTLHQARNRPFSRYAKWLGVALFCLPATVLAHPHSFIDMQTTLVANETSLTGLKMVWTMDEITSADLLYDAQNAKPGSDIWKKLAAEVMARVLSQHYFTDFYRDGKPVKYLDLPSEYQLSRKGDQAVLEFVLPLAKPQGLEGKPMEFSTFDPSYFVDMTYKDKTALHLPPALEKRCTLALFTPKPDASLQNYALSLDKADAPPEDMDLGQQFAQKVTLECH</sequence>
<gene>
    <name evidence="1" type="ordered locus">Rahaq_1031</name>
</gene>
<dbReference type="PIRSF" id="PIRSF008159">
    <property type="entry name" value="UCP008159_ABC"/>
    <property type="match status" value="1"/>
</dbReference>
<evidence type="ECO:0000313" key="1">
    <source>
        <dbReference type="EMBL" id="ADW72654.1"/>
    </source>
</evidence>
<reference evidence="2" key="1">
    <citation type="submission" date="2011-01" db="EMBL/GenBank/DDBJ databases">
        <title>Complete sequence of chromosome of Rahnella sp. Y9602.</title>
        <authorList>
            <consortium name="US DOE Joint Genome Institute"/>
            <person name="Lucas S."/>
            <person name="Copeland A."/>
            <person name="Lapidus A."/>
            <person name="Cheng J.-F."/>
            <person name="Goodwin L."/>
            <person name="Pitluck S."/>
            <person name="Lu M."/>
            <person name="Detter J.C."/>
            <person name="Han C."/>
            <person name="Tapia R."/>
            <person name="Land M."/>
            <person name="Hauser L."/>
            <person name="Kyrpides N."/>
            <person name="Ivanova N."/>
            <person name="Ovchinnikova G."/>
            <person name="Pagani I."/>
            <person name="Sobecky P.A."/>
            <person name="Martinez R.J."/>
            <person name="Woyke T."/>
        </authorList>
    </citation>
    <scope>NUCLEOTIDE SEQUENCE [LARGE SCALE GENOMIC DNA]</scope>
    <source>
        <strain evidence="2">Y9602</strain>
    </source>
</reference>
<name>A0A0H3F6W2_RAHSY</name>
<dbReference type="HOGENOM" id="CLU_088941_2_0_6"/>
<dbReference type="Pfam" id="PF06226">
    <property type="entry name" value="DUF1007"/>
    <property type="match status" value="1"/>
</dbReference>
<accession>A0A0H3F6W2</accession>
<dbReference type="AlphaFoldDB" id="A0A0H3F6W2"/>
<organism evidence="1 2">
    <name type="scientific">Rahnella sp. (strain Y9602)</name>
    <dbReference type="NCBI Taxonomy" id="2703885"/>
    <lineage>
        <taxon>Bacteria</taxon>
        <taxon>Pseudomonadati</taxon>
        <taxon>Pseudomonadota</taxon>
        <taxon>Gammaproteobacteria</taxon>
        <taxon>Enterobacterales</taxon>
        <taxon>Yersiniaceae</taxon>
        <taxon>Rahnella</taxon>
    </lineage>
</organism>
<dbReference type="Proteomes" id="UP000007257">
    <property type="component" value="Chromosome"/>
</dbReference>
<proteinExistence type="predicted"/>
<protein>
    <recommendedName>
        <fullName evidence="3">Periplasmic or exported protein</fullName>
    </recommendedName>
</protein>
<reference evidence="1 2" key="2">
    <citation type="journal article" date="2012" name="J. Bacteriol.">
        <title>Complete Genome Sequence of Rahnella sp. Strain Y9602, a Gammaproteobacterium Isolate from Metal- and Radionuclide-Contaminated Soil.</title>
        <authorList>
            <person name="Martinez R.J."/>
            <person name="Bruce D."/>
            <person name="Detter C."/>
            <person name="Goodwin L.A."/>
            <person name="Han J."/>
            <person name="Han C.S."/>
            <person name="Held B."/>
            <person name="Land M.L."/>
            <person name="Mikhailova N."/>
            <person name="Nolan M."/>
            <person name="Pennacchio L."/>
            <person name="Pitluck S."/>
            <person name="Tapia R."/>
            <person name="Woyke T."/>
            <person name="Sobecky P.A."/>
        </authorList>
    </citation>
    <scope>NUCLEOTIDE SEQUENCE [LARGE SCALE GENOMIC DNA]</scope>
    <source>
        <strain evidence="1 2">Y9602</strain>
    </source>
</reference>
<dbReference type="EMBL" id="CP002505">
    <property type="protein sequence ID" value="ADW72654.1"/>
    <property type="molecule type" value="Genomic_DNA"/>
</dbReference>
<dbReference type="InterPro" id="IPR010412">
    <property type="entry name" value="DUF1007"/>
</dbReference>
<dbReference type="InterPro" id="IPR016537">
    <property type="entry name" value="UCP008159_ABC"/>
</dbReference>
<evidence type="ECO:0008006" key="3">
    <source>
        <dbReference type="Google" id="ProtNLM"/>
    </source>
</evidence>
<dbReference type="KEGG" id="rah:Rahaq_1031"/>
<dbReference type="eggNOG" id="COG3683">
    <property type="taxonomic scope" value="Bacteria"/>
</dbReference>
<evidence type="ECO:0000313" key="2">
    <source>
        <dbReference type="Proteomes" id="UP000007257"/>
    </source>
</evidence>